<comment type="caution">
    <text evidence="3">The sequence shown here is derived from an EMBL/GenBank/DDBJ whole genome shotgun (WGS) entry which is preliminary data.</text>
</comment>
<dbReference type="Proteomes" id="UP000317977">
    <property type="component" value="Unassembled WGS sequence"/>
</dbReference>
<feature type="chain" id="PRO_5022725662" description="Protein BatD" evidence="2">
    <location>
        <begin position="22"/>
        <end position="333"/>
    </location>
</feature>
<gene>
    <name evidence="3" type="ORF">Poly59_28110</name>
</gene>
<evidence type="ECO:0000256" key="2">
    <source>
        <dbReference type="SAM" id="SignalP"/>
    </source>
</evidence>
<dbReference type="AlphaFoldDB" id="A0A5C6ESC7"/>
<evidence type="ECO:0000313" key="4">
    <source>
        <dbReference type="Proteomes" id="UP000317977"/>
    </source>
</evidence>
<keyword evidence="1" id="KW-0812">Transmembrane</keyword>
<organism evidence="3 4">
    <name type="scientific">Rubripirellula reticaptiva</name>
    <dbReference type="NCBI Taxonomy" id="2528013"/>
    <lineage>
        <taxon>Bacteria</taxon>
        <taxon>Pseudomonadati</taxon>
        <taxon>Planctomycetota</taxon>
        <taxon>Planctomycetia</taxon>
        <taxon>Pirellulales</taxon>
        <taxon>Pirellulaceae</taxon>
        <taxon>Rubripirellula</taxon>
    </lineage>
</organism>
<keyword evidence="2" id="KW-0732">Signal</keyword>
<name>A0A5C6ESC7_9BACT</name>
<accession>A0A5C6ESC7</accession>
<protein>
    <recommendedName>
        <fullName evidence="5">Protein BatD</fullName>
    </recommendedName>
</protein>
<dbReference type="PROSITE" id="PS51257">
    <property type="entry name" value="PROKAR_LIPOPROTEIN"/>
    <property type="match status" value="1"/>
</dbReference>
<evidence type="ECO:0000313" key="3">
    <source>
        <dbReference type="EMBL" id="TWU51220.1"/>
    </source>
</evidence>
<feature type="signal peptide" evidence="2">
    <location>
        <begin position="1"/>
        <end position="21"/>
    </location>
</feature>
<evidence type="ECO:0008006" key="5">
    <source>
        <dbReference type="Google" id="ProtNLM"/>
    </source>
</evidence>
<proteinExistence type="predicted"/>
<reference evidence="3 4" key="1">
    <citation type="submission" date="2019-02" db="EMBL/GenBank/DDBJ databases">
        <title>Deep-cultivation of Planctomycetes and their phenomic and genomic characterization uncovers novel biology.</title>
        <authorList>
            <person name="Wiegand S."/>
            <person name="Jogler M."/>
            <person name="Boedeker C."/>
            <person name="Pinto D."/>
            <person name="Vollmers J."/>
            <person name="Rivas-Marin E."/>
            <person name="Kohn T."/>
            <person name="Peeters S.H."/>
            <person name="Heuer A."/>
            <person name="Rast P."/>
            <person name="Oberbeckmann S."/>
            <person name="Bunk B."/>
            <person name="Jeske O."/>
            <person name="Meyerdierks A."/>
            <person name="Storesund J.E."/>
            <person name="Kallscheuer N."/>
            <person name="Luecker S."/>
            <person name="Lage O.M."/>
            <person name="Pohl T."/>
            <person name="Merkel B.J."/>
            <person name="Hornburger P."/>
            <person name="Mueller R.-W."/>
            <person name="Bruemmer F."/>
            <person name="Labrenz M."/>
            <person name="Spormann A.M."/>
            <person name="Op Den Camp H."/>
            <person name="Overmann J."/>
            <person name="Amann R."/>
            <person name="Jetten M.S.M."/>
            <person name="Mascher T."/>
            <person name="Medema M.H."/>
            <person name="Devos D.P."/>
            <person name="Kaster A.-K."/>
            <person name="Ovreas L."/>
            <person name="Rohde M."/>
            <person name="Galperin M.Y."/>
            <person name="Jogler C."/>
        </authorList>
    </citation>
    <scope>NUCLEOTIDE SEQUENCE [LARGE SCALE GENOMIC DNA]</scope>
    <source>
        <strain evidence="3 4">Poly59</strain>
    </source>
</reference>
<dbReference type="RefSeq" id="WP_146534627.1">
    <property type="nucleotide sequence ID" value="NZ_SJPX01000003.1"/>
</dbReference>
<keyword evidence="1" id="KW-1133">Transmembrane helix</keyword>
<sequence length="333" mass="36002" precursor="true">MSRVRTNLTGMFAILALTACASGLDAADPSPQIITDGDVEMTITATPSQAPVATPITLRIEIEAPDRTSIFPPMHKGTVINKTLGRFSVTDRAAPTIVPSAGGRQTRIYQYVIETLSSGLHTIPSLSVAYQLPGMTTGPKPIVSEPIDVMIESLLDPISDPTQFRDLKGPVTARPAAPTSSSNVPIAIASLAAFAGLLIAVFRYRRRQPIAADTWAIAEIERIESQSGKRPGRANPMDELAATVRRFIEYNQQTPATAMSSAELMQVAKQSDWPADAVITLDQFTREIDRQKFSGEEISNDASINQWCERIRSMVQTIARAENAGTAAPKEVQ</sequence>
<feature type="transmembrane region" description="Helical" evidence="1">
    <location>
        <begin position="184"/>
        <end position="202"/>
    </location>
</feature>
<evidence type="ECO:0000256" key="1">
    <source>
        <dbReference type="SAM" id="Phobius"/>
    </source>
</evidence>
<dbReference type="OrthoDB" id="260093at2"/>
<dbReference type="EMBL" id="SJPX01000003">
    <property type="protein sequence ID" value="TWU51220.1"/>
    <property type="molecule type" value="Genomic_DNA"/>
</dbReference>
<keyword evidence="1" id="KW-0472">Membrane</keyword>
<keyword evidence="4" id="KW-1185">Reference proteome</keyword>